<keyword evidence="2" id="KW-1185">Reference proteome</keyword>
<evidence type="ECO:0000313" key="1">
    <source>
        <dbReference type="EMBL" id="CAJ2636993.1"/>
    </source>
</evidence>
<reference evidence="1" key="1">
    <citation type="submission" date="2023-10" db="EMBL/GenBank/DDBJ databases">
        <authorList>
            <person name="Rodriguez Cubillos JULIANA M."/>
            <person name="De Vega J."/>
        </authorList>
    </citation>
    <scope>NUCLEOTIDE SEQUENCE</scope>
</reference>
<dbReference type="EMBL" id="CASHSV030000013">
    <property type="protein sequence ID" value="CAJ2636993.1"/>
    <property type="molecule type" value="Genomic_DNA"/>
</dbReference>
<accession>A0ACB0IWM8</accession>
<evidence type="ECO:0000313" key="2">
    <source>
        <dbReference type="Proteomes" id="UP001177021"/>
    </source>
</evidence>
<organism evidence="1 2">
    <name type="scientific">Trifolium pratense</name>
    <name type="common">Red clover</name>
    <dbReference type="NCBI Taxonomy" id="57577"/>
    <lineage>
        <taxon>Eukaryota</taxon>
        <taxon>Viridiplantae</taxon>
        <taxon>Streptophyta</taxon>
        <taxon>Embryophyta</taxon>
        <taxon>Tracheophyta</taxon>
        <taxon>Spermatophyta</taxon>
        <taxon>Magnoliopsida</taxon>
        <taxon>eudicotyledons</taxon>
        <taxon>Gunneridae</taxon>
        <taxon>Pentapetalae</taxon>
        <taxon>rosids</taxon>
        <taxon>fabids</taxon>
        <taxon>Fabales</taxon>
        <taxon>Fabaceae</taxon>
        <taxon>Papilionoideae</taxon>
        <taxon>50 kb inversion clade</taxon>
        <taxon>NPAAA clade</taxon>
        <taxon>Hologalegina</taxon>
        <taxon>IRL clade</taxon>
        <taxon>Trifolieae</taxon>
        <taxon>Trifolium</taxon>
    </lineage>
</organism>
<gene>
    <name evidence="1" type="ORF">MILVUS5_LOCUS7403</name>
</gene>
<dbReference type="Proteomes" id="UP001177021">
    <property type="component" value="Unassembled WGS sequence"/>
</dbReference>
<sequence>MYQDDSNWTLRIKLAKLFTCEGDNDPLVIPKTFNNSRVGSSHSSYVVDTFLRNLRAIKNNISSKQYSFAIQDFKTGLHLMILFNQMTPQERISYVEVKCIF</sequence>
<protein>
    <submittedName>
        <fullName evidence="1">Uncharacterized protein</fullName>
    </submittedName>
</protein>
<name>A0ACB0IWM8_TRIPR</name>
<comment type="caution">
    <text evidence="1">The sequence shown here is derived from an EMBL/GenBank/DDBJ whole genome shotgun (WGS) entry which is preliminary data.</text>
</comment>
<proteinExistence type="predicted"/>